<comment type="caution">
    <text evidence="2">The sequence shown here is derived from an EMBL/GenBank/DDBJ whole genome shotgun (WGS) entry which is preliminary data.</text>
</comment>
<evidence type="ECO:0000256" key="1">
    <source>
        <dbReference type="SAM" id="SignalP"/>
    </source>
</evidence>
<protein>
    <submittedName>
        <fullName evidence="2">Uncharacterized protein</fullName>
    </submittedName>
</protein>
<accession>A0A9N9Q2I2</accession>
<keyword evidence="1" id="KW-0732">Signal</keyword>
<dbReference type="AlphaFoldDB" id="A0A9N9Q2I2"/>
<evidence type="ECO:0000313" key="3">
    <source>
        <dbReference type="Proteomes" id="UP000701801"/>
    </source>
</evidence>
<reference evidence="2" key="1">
    <citation type="submission" date="2021-07" db="EMBL/GenBank/DDBJ databases">
        <authorList>
            <person name="Durling M."/>
        </authorList>
    </citation>
    <scope>NUCLEOTIDE SEQUENCE</scope>
</reference>
<feature type="chain" id="PRO_5040354332" evidence="1">
    <location>
        <begin position="20"/>
        <end position="82"/>
    </location>
</feature>
<organism evidence="2 3">
    <name type="scientific">Hymenoscyphus albidus</name>
    <dbReference type="NCBI Taxonomy" id="595503"/>
    <lineage>
        <taxon>Eukaryota</taxon>
        <taxon>Fungi</taxon>
        <taxon>Dikarya</taxon>
        <taxon>Ascomycota</taxon>
        <taxon>Pezizomycotina</taxon>
        <taxon>Leotiomycetes</taxon>
        <taxon>Helotiales</taxon>
        <taxon>Helotiaceae</taxon>
        <taxon>Hymenoscyphus</taxon>
    </lineage>
</organism>
<feature type="signal peptide" evidence="1">
    <location>
        <begin position="1"/>
        <end position="19"/>
    </location>
</feature>
<keyword evidence="3" id="KW-1185">Reference proteome</keyword>
<gene>
    <name evidence="2" type="ORF">HYALB_00006856</name>
</gene>
<evidence type="ECO:0000313" key="2">
    <source>
        <dbReference type="EMBL" id="CAG8972764.1"/>
    </source>
</evidence>
<dbReference type="Proteomes" id="UP000701801">
    <property type="component" value="Unassembled WGS sequence"/>
</dbReference>
<name>A0A9N9Q2I2_9HELO</name>
<sequence>MRSALWLAVATVWVECSKCEDVVDLDAIIDVYDFKPGESPKVQWALFHDPLFNDYIAMLSSPGQLSFDQSVSTVDLKDLIRL</sequence>
<proteinExistence type="predicted"/>
<dbReference type="EMBL" id="CAJVRM010000055">
    <property type="protein sequence ID" value="CAG8972764.1"/>
    <property type="molecule type" value="Genomic_DNA"/>
</dbReference>